<dbReference type="AlphaFoldDB" id="A0AA38J275"/>
<evidence type="ECO:0000313" key="1">
    <source>
        <dbReference type="EMBL" id="KAJ3663224.1"/>
    </source>
</evidence>
<dbReference type="InterPro" id="IPR029159">
    <property type="entry name" value="CA109-like"/>
</dbReference>
<name>A0AA38J275_9CUCU</name>
<protein>
    <submittedName>
        <fullName evidence="1">Uncharacterized protein</fullName>
    </submittedName>
</protein>
<gene>
    <name evidence="1" type="ORF">Zmor_007528</name>
</gene>
<dbReference type="Proteomes" id="UP001168821">
    <property type="component" value="Unassembled WGS sequence"/>
</dbReference>
<proteinExistence type="predicted"/>
<sequence length="197" mass="22243">MDVEGQVQKHLVTFCKALPVHVSCWRSVIQDAAKPLQTLANLCEQRRHVTAANLKTFDGFEDAQSQLLYQISCLIEEEFLVLKELINKLSKSCNDLKNKLLTFERSTLTLDWEENSELIRGSGFQPPLSRLLQDGLEFSNFLGRSAKNISDRFKSLNLDDEKAIRELQASFDVNLDDGIVGALIALTQYVDNVKAIL</sequence>
<organism evidence="1 2">
    <name type="scientific">Zophobas morio</name>
    <dbReference type="NCBI Taxonomy" id="2755281"/>
    <lineage>
        <taxon>Eukaryota</taxon>
        <taxon>Metazoa</taxon>
        <taxon>Ecdysozoa</taxon>
        <taxon>Arthropoda</taxon>
        <taxon>Hexapoda</taxon>
        <taxon>Insecta</taxon>
        <taxon>Pterygota</taxon>
        <taxon>Neoptera</taxon>
        <taxon>Endopterygota</taxon>
        <taxon>Coleoptera</taxon>
        <taxon>Polyphaga</taxon>
        <taxon>Cucujiformia</taxon>
        <taxon>Tenebrionidae</taxon>
        <taxon>Zophobas</taxon>
    </lineage>
</organism>
<dbReference type="EMBL" id="JALNTZ010000002">
    <property type="protein sequence ID" value="KAJ3663224.1"/>
    <property type="molecule type" value="Genomic_DNA"/>
</dbReference>
<keyword evidence="2" id="KW-1185">Reference proteome</keyword>
<comment type="caution">
    <text evidence="1">The sequence shown here is derived from an EMBL/GenBank/DDBJ whole genome shotgun (WGS) entry which is preliminary data.</text>
</comment>
<reference evidence="1" key="1">
    <citation type="journal article" date="2023" name="G3 (Bethesda)">
        <title>Whole genome assemblies of Zophobas morio and Tenebrio molitor.</title>
        <authorList>
            <person name="Kaur S."/>
            <person name="Stinson S.A."/>
            <person name="diCenzo G.C."/>
        </authorList>
    </citation>
    <scope>NUCLEOTIDE SEQUENCE</scope>
    <source>
        <strain evidence="1">QUZm001</strain>
    </source>
</reference>
<accession>A0AA38J275</accession>
<dbReference type="Pfam" id="PF15011">
    <property type="entry name" value="CA109-like"/>
    <property type="match status" value="1"/>
</dbReference>
<evidence type="ECO:0000313" key="2">
    <source>
        <dbReference type="Proteomes" id="UP001168821"/>
    </source>
</evidence>